<evidence type="ECO:0000256" key="5">
    <source>
        <dbReference type="ARBA" id="ARBA00022490"/>
    </source>
</evidence>
<keyword evidence="6" id="KW-0547">Nucleotide-binding</keyword>
<dbReference type="EC" id="3.6.4.12" evidence="4"/>
<dbReference type="PANTHER" id="PTHR43788:SF8">
    <property type="entry name" value="DNA-BINDING PROTEIN SMUBP-2"/>
    <property type="match status" value="1"/>
</dbReference>
<dbReference type="GO" id="GO:0003677">
    <property type="term" value="F:DNA binding"/>
    <property type="evidence" value="ECO:0007669"/>
    <property type="project" value="InterPro"/>
</dbReference>
<reference evidence="12 13" key="1">
    <citation type="journal article" date="2011" name="J. Gen. Appl. Microbiol.">
        <title>Draft genome sequencing of the enigmatic yeast Saitoella complicata.</title>
        <authorList>
            <person name="Nishida H."/>
            <person name="Hamamoto M."/>
            <person name="Sugiyama J."/>
        </authorList>
    </citation>
    <scope>NUCLEOTIDE SEQUENCE [LARGE SCALE GENOMIC DNA]</scope>
    <source>
        <strain evidence="12 13">NRRL Y-17804</strain>
    </source>
</reference>
<dbReference type="GO" id="GO:0005524">
    <property type="term" value="F:ATP binding"/>
    <property type="evidence" value="ECO:0007669"/>
    <property type="project" value="UniProtKB-KW"/>
</dbReference>
<dbReference type="GO" id="GO:0016787">
    <property type="term" value="F:hydrolase activity"/>
    <property type="evidence" value="ECO:0007669"/>
    <property type="project" value="UniProtKB-KW"/>
</dbReference>
<keyword evidence="13" id="KW-1185">Reference proteome</keyword>
<dbReference type="PANTHER" id="PTHR43788">
    <property type="entry name" value="DNA2/NAM7 HELICASE FAMILY MEMBER"/>
    <property type="match status" value="1"/>
</dbReference>
<keyword evidence="5" id="KW-0963">Cytoplasm</keyword>
<dbReference type="InterPro" id="IPR048761">
    <property type="entry name" value="SMUBP-2_HCS1_1B"/>
</dbReference>
<dbReference type="InterPro" id="IPR027417">
    <property type="entry name" value="P-loop_NTPase"/>
</dbReference>
<dbReference type="STRING" id="698492.A0A0E9NKV5"/>
<comment type="subcellular location">
    <subcellularLocation>
        <location evidence="2">Cytoplasm</location>
    </subcellularLocation>
    <subcellularLocation>
        <location evidence="1">Nucleus</location>
    </subcellularLocation>
</comment>
<evidence type="ECO:0000313" key="12">
    <source>
        <dbReference type="EMBL" id="GAO50423.1"/>
    </source>
</evidence>
<dbReference type="Gene3D" id="3.40.50.300">
    <property type="entry name" value="P-loop containing nucleotide triphosphate hydrolases"/>
    <property type="match status" value="2"/>
</dbReference>
<dbReference type="InterPro" id="IPR004483">
    <property type="entry name" value="SMUBP-2/Hcs1-like"/>
</dbReference>
<comment type="similarity">
    <text evidence="3">Belongs to the DNA2/NAM7 helicase family.</text>
</comment>
<dbReference type="InterPro" id="IPR050534">
    <property type="entry name" value="Coronavir_polyprotein_1ab"/>
</dbReference>
<evidence type="ECO:0000256" key="2">
    <source>
        <dbReference type="ARBA" id="ARBA00004496"/>
    </source>
</evidence>
<dbReference type="CDD" id="cd18808">
    <property type="entry name" value="SF1_C_Upf1"/>
    <property type="match status" value="1"/>
</dbReference>
<dbReference type="InterPro" id="IPR041677">
    <property type="entry name" value="DNA2/NAM7_AAA_11"/>
</dbReference>
<evidence type="ECO:0000256" key="6">
    <source>
        <dbReference type="ARBA" id="ARBA00022741"/>
    </source>
</evidence>
<dbReference type="GO" id="GO:0005634">
    <property type="term" value="C:nucleus"/>
    <property type="evidence" value="ECO:0007669"/>
    <property type="project" value="UniProtKB-SubCell"/>
</dbReference>
<evidence type="ECO:0000256" key="1">
    <source>
        <dbReference type="ARBA" id="ARBA00004123"/>
    </source>
</evidence>
<protein>
    <recommendedName>
        <fullName evidence="4">DNA helicase</fullName>
        <ecNumber evidence="4">3.6.4.12</ecNumber>
    </recommendedName>
</protein>
<keyword evidence="8" id="KW-0347">Helicase</keyword>
<dbReference type="GO" id="GO:0005737">
    <property type="term" value="C:cytoplasm"/>
    <property type="evidence" value="ECO:0007669"/>
    <property type="project" value="UniProtKB-SubCell"/>
</dbReference>
<dbReference type="EMBL" id="BACD03000032">
    <property type="protein sequence ID" value="GAO50423.1"/>
    <property type="molecule type" value="Genomic_DNA"/>
</dbReference>
<evidence type="ECO:0000313" key="13">
    <source>
        <dbReference type="Proteomes" id="UP000033140"/>
    </source>
</evidence>
<proteinExistence type="inferred from homology"/>
<organism evidence="12 13">
    <name type="scientific">Saitoella complicata (strain BCRC 22490 / CBS 7301 / JCM 7358 / NBRC 10748 / NRRL Y-17804)</name>
    <dbReference type="NCBI Taxonomy" id="698492"/>
    <lineage>
        <taxon>Eukaryota</taxon>
        <taxon>Fungi</taxon>
        <taxon>Dikarya</taxon>
        <taxon>Ascomycota</taxon>
        <taxon>Taphrinomycotina</taxon>
        <taxon>Taphrinomycotina incertae sedis</taxon>
        <taxon>Saitoella</taxon>
    </lineage>
</organism>
<dbReference type="Proteomes" id="UP000033140">
    <property type="component" value="Unassembled WGS sequence"/>
</dbReference>
<evidence type="ECO:0000256" key="7">
    <source>
        <dbReference type="ARBA" id="ARBA00022801"/>
    </source>
</evidence>
<dbReference type="AlphaFoldDB" id="A0A0E9NKV5"/>
<feature type="domain" description="AAA+ ATPase" evidence="11">
    <location>
        <begin position="210"/>
        <end position="437"/>
    </location>
</feature>
<dbReference type="SMART" id="SM00382">
    <property type="entry name" value="AAA"/>
    <property type="match status" value="1"/>
</dbReference>
<name>A0A0E9NKV5_SAICN</name>
<dbReference type="InterPro" id="IPR047187">
    <property type="entry name" value="SF1_C_Upf1"/>
</dbReference>
<sequence length="665" mass="73561">MVELSVFASGQQRLIEKERQAEVEETTEVLETCQPAALQKKGLAVLNLVVGGTRTGFGGKSLVDLEAMSTTPELPAHGLRTGDIVSIREQLAATARKTTQLAAKSAGIEGVVTRVTEAKLTIALSKEDDEPPTGKLWVVKLANDVTYSRMTHAMRRLEKMSESEQSGLVRVLLGLGKPGPQDKSAVKDLKFLDETLNESQQDAVRFALSTPDIALIHGPPGTGKTYTLIECIRQLVARDLRVLVCGPSNISVDNIVERLSPYRIPMVRLGHPARLLPSVLNHSLDILTRTGDQGVIVGEVRKEMDETLKKVSKTRNGRERRALYGEMKELRKEYRVRERKCVEELVRGSRVVLATLHGAGGYHLAHEKFDVVIIDEVSQSLEAQCWIPLSLRHQPSKLLLFGDHLQLPPTIKTKHAASAGALETTLFDRLLKLHGEGIKKLLNVQYRMHEDIMRYPSDALYEGKLIAGEGVAERLLKDLPEVENTEDTSVPVIFWDTQGDDCPEYAEDTDNPNVKGKGGLLAESKSNENETIIVGRHVKALVEAGVRPEDIAVITPYNAQVSLLQTLLKERYPALETGSVDGFQGREKEAIILSLVRSNEERDVGFLKDKRRLNVGMTRPKRQLCVVGDSETVARGGGFLKGWMNWLEENAEVRYPDVAELAEGI</sequence>
<evidence type="ECO:0000256" key="4">
    <source>
        <dbReference type="ARBA" id="ARBA00012551"/>
    </source>
</evidence>
<dbReference type="NCBIfam" id="TIGR00376">
    <property type="entry name" value="IGHMBP2 family helicase"/>
    <property type="match status" value="1"/>
</dbReference>
<dbReference type="InterPro" id="IPR003593">
    <property type="entry name" value="AAA+_ATPase"/>
</dbReference>
<accession>A0A0E9NKV5</accession>
<keyword evidence="10" id="KW-0539">Nucleus</keyword>
<keyword evidence="9" id="KW-0067">ATP-binding</keyword>
<reference evidence="12 13" key="3">
    <citation type="journal article" date="2015" name="Genome Announc.">
        <title>Draft Genome Sequence of the Archiascomycetous Yeast Saitoella complicata.</title>
        <authorList>
            <person name="Yamauchi K."/>
            <person name="Kondo S."/>
            <person name="Hamamoto M."/>
            <person name="Takahashi Y."/>
            <person name="Ogura Y."/>
            <person name="Hayashi T."/>
            <person name="Nishida H."/>
        </authorList>
    </citation>
    <scope>NUCLEOTIDE SEQUENCE [LARGE SCALE GENOMIC DNA]</scope>
    <source>
        <strain evidence="12 13">NRRL Y-17804</strain>
    </source>
</reference>
<dbReference type="OMA" id="TIIHGPP"/>
<dbReference type="Pfam" id="PF13086">
    <property type="entry name" value="AAA_11"/>
    <property type="match status" value="1"/>
</dbReference>
<reference evidence="12 13" key="2">
    <citation type="journal article" date="2014" name="J. Gen. Appl. Microbiol.">
        <title>The early diverging ascomycetous budding yeast Saitoella complicata has three histone deacetylases belonging to the Clr6, Hos2, and Rpd3 lineages.</title>
        <authorList>
            <person name="Nishida H."/>
            <person name="Matsumoto T."/>
            <person name="Kondo S."/>
            <person name="Hamamoto M."/>
            <person name="Yoshikawa H."/>
        </authorList>
    </citation>
    <scope>NUCLEOTIDE SEQUENCE [LARGE SCALE GENOMIC DNA]</scope>
    <source>
        <strain evidence="12 13">NRRL Y-17804</strain>
    </source>
</reference>
<evidence type="ECO:0000259" key="11">
    <source>
        <dbReference type="SMART" id="SM00382"/>
    </source>
</evidence>
<dbReference type="Pfam" id="PF13087">
    <property type="entry name" value="AAA_12"/>
    <property type="match status" value="1"/>
</dbReference>
<keyword evidence="7" id="KW-0378">Hydrolase</keyword>
<evidence type="ECO:0000256" key="8">
    <source>
        <dbReference type="ARBA" id="ARBA00022806"/>
    </source>
</evidence>
<dbReference type="SUPFAM" id="SSF52540">
    <property type="entry name" value="P-loop containing nucleoside triphosphate hydrolases"/>
    <property type="match status" value="1"/>
</dbReference>
<comment type="caution">
    <text evidence="12">The sequence shown here is derived from an EMBL/GenBank/DDBJ whole genome shotgun (WGS) entry which is preliminary data.</text>
</comment>
<gene>
    <name evidence="12" type="ORF">G7K_4549-t1</name>
</gene>
<dbReference type="InterPro" id="IPR041679">
    <property type="entry name" value="DNA2/NAM7-like_C"/>
</dbReference>
<dbReference type="GO" id="GO:0003723">
    <property type="term" value="F:RNA binding"/>
    <property type="evidence" value="ECO:0007669"/>
    <property type="project" value="InterPro"/>
</dbReference>
<dbReference type="CDD" id="cd18044">
    <property type="entry name" value="DEXXQc_SMUBP2"/>
    <property type="match status" value="1"/>
</dbReference>
<dbReference type="GO" id="GO:0043139">
    <property type="term" value="F:5'-3' DNA helicase activity"/>
    <property type="evidence" value="ECO:0007669"/>
    <property type="project" value="TreeGrafter"/>
</dbReference>
<evidence type="ECO:0000256" key="9">
    <source>
        <dbReference type="ARBA" id="ARBA00022840"/>
    </source>
</evidence>
<dbReference type="Gene3D" id="2.40.30.270">
    <property type="match status" value="1"/>
</dbReference>
<dbReference type="Pfam" id="PF21138">
    <property type="entry name" value="SMUBP-2_HCS1_1B"/>
    <property type="match status" value="1"/>
</dbReference>
<evidence type="ECO:0000256" key="10">
    <source>
        <dbReference type="ARBA" id="ARBA00023242"/>
    </source>
</evidence>
<evidence type="ECO:0000256" key="3">
    <source>
        <dbReference type="ARBA" id="ARBA00007913"/>
    </source>
</evidence>